<dbReference type="PROSITE" id="PS50887">
    <property type="entry name" value="GGDEF"/>
    <property type="match status" value="1"/>
</dbReference>
<dbReference type="PANTHER" id="PTHR44757:SF2">
    <property type="entry name" value="BIOFILM ARCHITECTURE MAINTENANCE PROTEIN MBAA"/>
    <property type="match status" value="1"/>
</dbReference>
<dbReference type="Gene3D" id="3.30.70.270">
    <property type="match status" value="1"/>
</dbReference>
<organism evidence="11 12">
    <name type="scientific">Thiorhodococcus minor</name>
    <dbReference type="NCBI Taxonomy" id="57489"/>
    <lineage>
        <taxon>Bacteria</taxon>
        <taxon>Pseudomonadati</taxon>
        <taxon>Pseudomonadota</taxon>
        <taxon>Gammaproteobacteria</taxon>
        <taxon>Chromatiales</taxon>
        <taxon>Chromatiaceae</taxon>
        <taxon>Thiorhodococcus</taxon>
    </lineage>
</organism>
<evidence type="ECO:0000313" key="12">
    <source>
        <dbReference type="Proteomes" id="UP000483379"/>
    </source>
</evidence>
<sequence>MRKRPRLSRLQLEIWLATGVAVLAGFLAVQVDHYRSSRQDIVEAVLIEAHTLRAVLAATKEVYSQLFLASDQPITDQTVSLLPIHAMARMTDEMRARDASQLRIKIASVESPNPGNRPDAVESEALAYFAANADADELLTPFEAPDGRHFYYYTQPIRTQSYCLACHGGPADRAESEPGQLSPASGYTEGSIRGITSIRLAVDDLEARANAFFLTSLRDHALVFLILFVVGGALLQHFVIGRLRRIQAGTAALERGDYAARIPAPGHDELAELARSFNRMADAIALRDQQLRDAQASAQLGFWSLDADSRSGHWSAEVYRIMGLDPTTPATQEALRPLIRPQDADHLYTSLDDSVASAREKDIDYRIRRPSGEERWVHCRARPITDREGRVLRLEGYLQDITERKAAERRLAESEEQLRAALESIREAFIITDAASDRITTWNPAAEQIFGYRAEQAIGQRLDALLAPEHYQESAGHGIAHFARTGKGPAVGTTLELEARHKDGSLVPIELSLSAMQLGERWMGLGVARDISERKRAEHALRAREQTLSSIFRAAPIGIGLMRQRVFEEVNATFCTMVGYSREELLGQSARLVYPSDCELDHVDQTTWAQIERTGTWCLDTHLQRKTGDHIDVLVSATPIDKDEPTAGTTFTALDMTEERRAKQALEAERAFLQNVIDGIDDPIMVIGTDYRILRMNRVASQTAAAAQLGPTALTCHQISHGSEQPCSGEDHPCPLLEVLATGRPCKVIHNHCGRNGEPRTFEVVATPLRDEDHALIGIIESSRDITEQLALMEELREKDLSYAHLVQHDALTGLPNRLLFADRLSQGIRRAHRRGTKLAVLFVDLDRFKHINDSFDHNYGDEVLRAVAERLRTLFREDDTVARMGGDEFAVILTEIKRDSDAALVARKILGLFAEAFQVRGHGLFLGACIGLSLYPEHGTSVDELVRNADAAMHRAKEDGRNTYQYYAQELTSKAFERVLLEASLHQAVLRNELVLHYQPQLDLATGAVRGVEALVRWQHPEMGLVSPARFIPLAEESGTILGIGEWVLREATRQMRQWQETAVVPTTALMSVNLSVKQFDQEDMVEMVHIALEDSGLDSESLELEITESIMMQAPKLSAKRLARLRKLGVRIAVDDFGTGYSSLGYLRSLPLTKLKIDQSFVADLPADQNDTAIARAVIGLAHSLSLEVLAEGIETKEQLDFLVREGCRIGQGYLFSRPLDAETLEQYLRAHRESEWASSADEASRA</sequence>
<reference evidence="11 12" key="1">
    <citation type="submission" date="2020-02" db="EMBL/GenBank/DDBJ databases">
        <title>Genome sequences of Thiorhodococcus mannitoliphagus and Thiorhodococcus minor, purple sulfur photosynthetic bacteria in the gammaproteobacterial family, Chromatiaceae.</title>
        <authorList>
            <person name="Aviles F.A."/>
            <person name="Meyer T.E."/>
            <person name="Kyndt J.A."/>
        </authorList>
    </citation>
    <scope>NUCLEOTIDE SEQUENCE [LARGE SCALE GENOMIC DNA]</scope>
    <source>
        <strain evidence="11 12">DSM 11518</strain>
    </source>
</reference>
<dbReference type="AlphaFoldDB" id="A0A6M0K375"/>
<dbReference type="InterPro" id="IPR021796">
    <property type="entry name" value="Tll0287-like_dom"/>
</dbReference>
<dbReference type="FunFam" id="3.30.70.270:FF:000001">
    <property type="entry name" value="Diguanylate cyclase domain protein"/>
    <property type="match status" value="1"/>
</dbReference>
<dbReference type="SUPFAM" id="SSF158472">
    <property type="entry name" value="HAMP domain-like"/>
    <property type="match status" value="1"/>
</dbReference>
<comment type="caution">
    <text evidence="11">The sequence shown here is derived from an EMBL/GenBank/DDBJ whole genome shotgun (WGS) entry which is preliminary data.</text>
</comment>
<dbReference type="Pfam" id="PF08447">
    <property type="entry name" value="PAS_3"/>
    <property type="match status" value="1"/>
</dbReference>
<dbReference type="SMART" id="SM00091">
    <property type="entry name" value="PAS"/>
    <property type="match status" value="4"/>
</dbReference>
<evidence type="ECO:0000256" key="5">
    <source>
        <dbReference type="SAM" id="Phobius"/>
    </source>
</evidence>
<dbReference type="RefSeq" id="WP_164453858.1">
    <property type="nucleotide sequence ID" value="NZ_JAAIJQ010000050.1"/>
</dbReference>
<keyword evidence="5" id="KW-0472">Membrane</keyword>
<dbReference type="SMART" id="SM00267">
    <property type="entry name" value="GGDEF"/>
    <property type="match status" value="1"/>
</dbReference>
<dbReference type="Proteomes" id="UP000483379">
    <property type="component" value="Unassembled WGS sequence"/>
</dbReference>
<evidence type="ECO:0000256" key="2">
    <source>
        <dbReference type="ARBA" id="ARBA00012282"/>
    </source>
</evidence>
<dbReference type="SMART" id="SM00086">
    <property type="entry name" value="PAC"/>
    <property type="match status" value="4"/>
</dbReference>
<dbReference type="CDD" id="cd06225">
    <property type="entry name" value="HAMP"/>
    <property type="match status" value="1"/>
</dbReference>
<dbReference type="CDD" id="cd01948">
    <property type="entry name" value="EAL"/>
    <property type="match status" value="1"/>
</dbReference>
<name>A0A6M0K375_9GAMM</name>
<keyword evidence="5" id="KW-0812">Transmembrane</keyword>
<comment type="cofactor">
    <cofactor evidence="1">
        <name>Mg(2+)</name>
        <dbReference type="ChEBI" id="CHEBI:18420"/>
    </cofactor>
</comment>
<dbReference type="Pfam" id="PF00990">
    <property type="entry name" value="GGDEF"/>
    <property type="match status" value="1"/>
</dbReference>
<dbReference type="Gene3D" id="3.20.20.450">
    <property type="entry name" value="EAL domain"/>
    <property type="match status" value="1"/>
</dbReference>
<keyword evidence="5" id="KW-1133">Transmembrane helix</keyword>
<dbReference type="Pfam" id="PF11845">
    <property type="entry name" value="Tll0287-like"/>
    <property type="match status" value="1"/>
</dbReference>
<dbReference type="InterPro" id="IPR000700">
    <property type="entry name" value="PAS-assoc_C"/>
</dbReference>
<dbReference type="SUPFAM" id="SSF55785">
    <property type="entry name" value="PYP-like sensor domain (PAS domain)"/>
    <property type="match status" value="4"/>
</dbReference>
<feature type="domain" description="EAL" evidence="8">
    <location>
        <begin position="979"/>
        <end position="1235"/>
    </location>
</feature>
<dbReference type="NCBIfam" id="TIGR00254">
    <property type="entry name" value="GGDEF"/>
    <property type="match status" value="1"/>
</dbReference>
<dbReference type="InterPro" id="IPR052155">
    <property type="entry name" value="Biofilm_reg_signaling"/>
</dbReference>
<dbReference type="PROSITE" id="PS50113">
    <property type="entry name" value="PAC"/>
    <property type="match status" value="3"/>
</dbReference>
<gene>
    <name evidence="11" type="ORF">G3446_16120</name>
</gene>
<feature type="domain" description="PAC" evidence="7">
    <location>
        <begin position="361"/>
        <end position="413"/>
    </location>
</feature>
<evidence type="ECO:0000259" key="6">
    <source>
        <dbReference type="PROSITE" id="PS50112"/>
    </source>
</evidence>
<feature type="domain" description="PAC" evidence="7">
    <location>
        <begin position="493"/>
        <end position="543"/>
    </location>
</feature>
<dbReference type="NCBIfam" id="TIGR00229">
    <property type="entry name" value="sensory_box"/>
    <property type="match status" value="3"/>
</dbReference>
<dbReference type="SMART" id="SM00304">
    <property type="entry name" value="HAMP"/>
    <property type="match status" value="1"/>
</dbReference>
<dbReference type="InterPro" id="IPR001610">
    <property type="entry name" value="PAC"/>
</dbReference>
<dbReference type="Gene3D" id="2.10.70.100">
    <property type="match status" value="1"/>
</dbReference>
<dbReference type="EC" id="3.1.4.52" evidence="2"/>
<keyword evidence="12" id="KW-1185">Reference proteome</keyword>
<dbReference type="InterPro" id="IPR013655">
    <property type="entry name" value="PAS_fold_3"/>
</dbReference>
<dbReference type="InterPro" id="IPR029787">
    <property type="entry name" value="Nucleotide_cyclase"/>
</dbReference>
<dbReference type="Pfam" id="PF13426">
    <property type="entry name" value="PAS_9"/>
    <property type="match status" value="2"/>
</dbReference>
<dbReference type="PROSITE" id="PS50883">
    <property type="entry name" value="EAL"/>
    <property type="match status" value="1"/>
</dbReference>
<evidence type="ECO:0000259" key="9">
    <source>
        <dbReference type="PROSITE" id="PS50885"/>
    </source>
</evidence>
<dbReference type="PROSITE" id="PS50112">
    <property type="entry name" value="PAS"/>
    <property type="match status" value="3"/>
</dbReference>
<evidence type="ECO:0000259" key="10">
    <source>
        <dbReference type="PROSITE" id="PS50887"/>
    </source>
</evidence>
<feature type="domain" description="PAS" evidence="6">
    <location>
        <begin position="414"/>
        <end position="469"/>
    </location>
</feature>
<dbReference type="Pfam" id="PF08448">
    <property type="entry name" value="PAS_4"/>
    <property type="match status" value="1"/>
</dbReference>
<dbReference type="FunFam" id="3.20.20.450:FF:000001">
    <property type="entry name" value="Cyclic di-GMP phosphodiesterase yahA"/>
    <property type="match status" value="1"/>
</dbReference>
<feature type="domain" description="PAS" evidence="6">
    <location>
        <begin position="287"/>
        <end position="358"/>
    </location>
</feature>
<dbReference type="GO" id="GO:0071732">
    <property type="term" value="P:cellular response to nitric oxide"/>
    <property type="evidence" value="ECO:0007669"/>
    <property type="project" value="UniProtKB-ARBA"/>
</dbReference>
<dbReference type="GO" id="GO:0016020">
    <property type="term" value="C:membrane"/>
    <property type="evidence" value="ECO:0007669"/>
    <property type="project" value="InterPro"/>
</dbReference>
<dbReference type="InterPro" id="IPR035965">
    <property type="entry name" value="PAS-like_dom_sf"/>
</dbReference>
<dbReference type="Pfam" id="PF00672">
    <property type="entry name" value="HAMP"/>
    <property type="match status" value="1"/>
</dbReference>
<dbReference type="InterPro" id="IPR043128">
    <property type="entry name" value="Rev_trsase/Diguanyl_cyclase"/>
</dbReference>
<feature type="domain" description="HAMP" evidence="9">
    <location>
        <begin position="237"/>
        <end position="289"/>
    </location>
</feature>
<evidence type="ECO:0000256" key="3">
    <source>
        <dbReference type="ARBA" id="ARBA00022636"/>
    </source>
</evidence>
<comment type="catalytic activity">
    <reaction evidence="4">
        <text>3',3'-c-di-GMP + H2O = 5'-phosphoguanylyl(3'-&gt;5')guanosine + H(+)</text>
        <dbReference type="Rhea" id="RHEA:24902"/>
        <dbReference type="ChEBI" id="CHEBI:15377"/>
        <dbReference type="ChEBI" id="CHEBI:15378"/>
        <dbReference type="ChEBI" id="CHEBI:58754"/>
        <dbReference type="ChEBI" id="CHEBI:58805"/>
        <dbReference type="EC" id="3.1.4.52"/>
    </reaction>
    <physiologicalReaction direction="left-to-right" evidence="4">
        <dbReference type="Rhea" id="RHEA:24903"/>
    </physiologicalReaction>
</comment>
<feature type="domain" description="GGDEF" evidence="10">
    <location>
        <begin position="837"/>
        <end position="970"/>
    </location>
</feature>
<evidence type="ECO:0000256" key="1">
    <source>
        <dbReference type="ARBA" id="ARBA00001946"/>
    </source>
</evidence>
<feature type="transmembrane region" description="Helical" evidence="5">
    <location>
        <begin position="12"/>
        <end position="31"/>
    </location>
</feature>
<dbReference type="CDD" id="cd00130">
    <property type="entry name" value="PAS"/>
    <property type="match status" value="3"/>
</dbReference>
<evidence type="ECO:0000259" key="7">
    <source>
        <dbReference type="PROSITE" id="PS50113"/>
    </source>
</evidence>
<evidence type="ECO:0000259" key="8">
    <source>
        <dbReference type="PROSITE" id="PS50883"/>
    </source>
</evidence>
<dbReference type="PANTHER" id="PTHR44757">
    <property type="entry name" value="DIGUANYLATE CYCLASE DGCP"/>
    <property type="match status" value="1"/>
</dbReference>
<dbReference type="Gene3D" id="6.10.340.10">
    <property type="match status" value="1"/>
</dbReference>
<feature type="transmembrane region" description="Helical" evidence="5">
    <location>
        <begin position="221"/>
        <end position="240"/>
    </location>
</feature>
<protein>
    <recommendedName>
        <fullName evidence="2">cyclic-guanylate-specific phosphodiesterase</fullName>
        <ecNumber evidence="2">3.1.4.52</ecNumber>
    </recommendedName>
</protein>
<feature type="domain" description="PAS" evidence="6">
    <location>
        <begin position="570"/>
        <end position="597"/>
    </location>
</feature>
<evidence type="ECO:0000256" key="4">
    <source>
        <dbReference type="ARBA" id="ARBA00051114"/>
    </source>
</evidence>
<dbReference type="SUPFAM" id="SSF55073">
    <property type="entry name" value="Nucleotide cyclase"/>
    <property type="match status" value="1"/>
</dbReference>
<evidence type="ECO:0000313" key="11">
    <source>
        <dbReference type="EMBL" id="NEV63393.1"/>
    </source>
</evidence>
<dbReference type="InterPro" id="IPR013656">
    <property type="entry name" value="PAS_4"/>
</dbReference>
<dbReference type="InterPro" id="IPR000160">
    <property type="entry name" value="GGDEF_dom"/>
</dbReference>
<dbReference type="SUPFAM" id="SSF141868">
    <property type="entry name" value="EAL domain-like"/>
    <property type="match status" value="1"/>
</dbReference>
<dbReference type="SMART" id="SM00052">
    <property type="entry name" value="EAL"/>
    <property type="match status" value="1"/>
</dbReference>
<dbReference type="InterPro" id="IPR001633">
    <property type="entry name" value="EAL_dom"/>
</dbReference>
<dbReference type="Pfam" id="PF00563">
    <property type="entry name" value="EAL"/>
    <property type="match status" value="1"/>
</dbReference>
<feature type="domain" description="PAC" evidence="7">
    <location>
        <begin position="742"/>
        <end position="798"/>
    </location>
</feature>
<dbReference type="Gene3D" id="3.30.450.20">
    <property type="entry name" value="PAS domain"/>
    <property type="match status" value="4"/>
</dbReference>
<keyword evidence="3" id="KW-0973">c-di-GMP</keyword>
<dbReference type="InterPro" id="IPR000014">
    <property type="entry name" value="PAS"/>
</dbReference>
<dbReference type="InterPro" id="IPR035919">
    <property type="entry name" value="EAL_sf"/>
</dbReference>
<accession>A0A6M0K375</accession>
<dbReference type="EMBL" id="JAAIJQ010000050">
    <property type="protein sequence ID" value="NEV63393.1"/>
    <property type="molecule type" value="Genomic_DNA"/>
</dbReference>
<dbReference type="GO" id="GO:0007165">
    <property type="term" value="P:signal transduction"/>
    <property type="evidence" value="ECO:0007669"/>
    <property type="project" value="InterPro"/>
</dbReference>
<dbReference type="PROSITE" id="PS50885">
    <property type="entry name" value="HAMP"/>
    <property type="match status" value="1"/>
</dbReference>
<dbReference type="CDD" id="cd01949">
    <property type="entry name" value="GGDEF"/>
    <property type="match status" value="1"/>
</dbReference>
<dbReference type="GO" id="GO:0071111">
    <property type="term" value="F:cyclic-guanylate-specific phosphodiesterase activity"/>
    <property type="evidence" value="ECO:0007669"/>
    <property type="project" value="UniProtKB-EC"/>
</dbReference>
<dbReference type="InterPro" id="IPR003660">
    <property type="entry name" value="HAMP_dom"/>
</dbReference>
<proteinExistence type="predicted"/>